<dbReference type="SUPFAM" id="SSF56317">
    <property type="entry name" value="Carbon-nitrogen hydrolase"/>
    <property type="match status" value="1"/>
</dbReference>
<sequence length="71" mass="7939">MIFGPDGAPLTSTIPEKQEGIMYVDLGLVGIAKAAYDPVGHYSRPDVLRLMFNKSRHERVQQFEPDYASVD</sequence>
<dbReference type="EMBL" id="JAGGJV010000011">
    <property type="protein sequence ID" value="MBP1861562.1"/>
    <property type="molecule type" value="Genomic_DNA"/>
</dbReference>
<dbReference type="Proteomes" id="UP000823786">
    <property type="component" value="Unassembled WGS sequence"/>
</dbReference>
<gene>
    <name evidence="1" type="ORF">J2Z75_005091</name>
</gene>
<keyword evidence="2" id="KW-1185">Reference proteome</keyword>
<dbReference type="InterPro" id="IPR036526">
    <property type="entry name" value="C-N_Hydrolase_sf"/>
</dbReference>
<reference evidence="1 2" key="1">
    <citation type="submission" date="2021-03" db="EMBL/GenBank/DDBJ databases">
        <title>Genomic Encyclopedia of Type Strains, Phase IV (KMG-IV): sequencing the most valuable type-strain genomes for metagenomic binning, comparative biology and taxonomic classification.</title>
        <authorList>
            <person name="Goeker M."/>
        </authorList>
    </citation>
    <scope>NUCLEOTIDE SEQUENCE [LARGE SCALE GENOMIC DNA]</scope>
    <source>
        <strain evidence="1 2">DSM 26427</strain>
    </source>
</reference>
<dbReference type="RefSeq" id="WP_209856010.1">
    <property type="nucleotide sequence ID" value="NZ_JAGGJV010000011.1"/>
</dbReference>
<accession>A0ABS4EUF2</accession>
<evidence type="ECO:0000313" key="2">
    <source>
        <dbReference type="Proteomes" id="UP000823786"/>
    </source>
</evidence>
<protein>
    <recommendedName>
        <fullName evidence="3">CN hydrolase domain-containing protein</fullName>
    </recommendedName>
</protein>
<evidence type="ECO:0008006" key="3">
    <source>
        <dbReference type="Google" id="ProtNLM"/>
    </source>
</evidence>
<comment type="caution">
    <text evidence="1">The sequence shown here is derived from an EMBL/GenBank/DDBJ whole genome shotgun (WGS) entry which is preliminary data.</text>
</comment>
<name>A0ABS4EUF2_9HYPH</name>
<proteinExistence type="predicted"/>
<evidence type="ECO:0000313" key="1">
    <source>
        <dbReference type="EMBL" id="MBP1861562.1"/>
    </source>
</evidence>
<organism evidence="1 2">
    <name type="scientific">Rhizobium herbae</name>
    <dbReference type="NCBI Taxonomy" id="508661"/>
    <lineage>
        <taxon>Bacteria</taxon>
        <taxon>Pseudomonadati</taxon>
        <taxon>Pseudomonadota</taxon>
        <taxon>Alphaproteobacteria</taxon>
        <taxon>Hyphomicrobiales</taxon>
        <taxon>Rhizobiaceae</taxon>
        <taxon>Rhizobium/Agrobacterium group</taxon>
        <taxon>Rhizobium</taxon>
    </lineage>
</organism>